<reference evidence="3" key="2">
    <citation type="submission" date="2020-09" db="EMBL/GenBank/DDBJ databases">
        <authorList>
            <person name="Kikuchi T."/>
        </authorList>
    </citation>
    <scope>NUCLEOTIDE SEQUENCE</scope>
    <source>
        <strain evidence="3">Ka4C1</strain>
    </source>
</reference>
<dbReference type="WBParaSite" id="BXY_0709900.1">
    <property type="protein sequence ID" value="BXY_0709900.1"/>
    <property type="gene ID" value="BXY_0709900"/>
</dbReference>
<protein>
    <submittedName>
        <fullName evidence="3">(pine wood nematode) hypothetical protein</fullName>
    </submittedName>
</protein>
<dbReference type="AlphaFoldDB" id="A0A1I7S270"/>
<reference evidence="6" key="1">
    <citation type="submission" date="2016-11" db="UniProtKB">
        <authorList>
            <consortium name="WormBaseParasite"/>
        </authorList>
    </citation>
    <scope>IDENTIFICATION</scope>
</reference>
<feature type="region of interest" description="Disordered" evidence="1">
    <location>
        <begin position="142"/>
        <end position="161"/>
    </location>
</feature>
<dbReference type="OrthoDB" id="445326at2759"/>
<name>A0A1I7S270_BURXY</name>
<feature type="compositionally biased region" description="Low complexity" evidence="1">
    <location>
        <begin position="143"/>
        <end position="161"/>
    </location>
</feature>
<dbReference type="Proteomes" id="UP000659654">
    <property type="component" value="Unassembled WGS sequence"/>
</dbReference>
<proteinExistence type="predicted"/>
<feature type="compositionally biased region" description="Polar residues" evidence="1">
    <location>
        <begin position="322"/>
        <end position="343"/>
    </location>
</feature>
<evidence type="ECO:0000259" key="2">
    <source>
        <dbReference type="Pfam" id="PF21539"/>
    </source>
</evidence>
<feature type="compositionally biased region" description="Polar residues" evidence="1">
    <location>
        <begin position="187"/>
        <end position="198"/>
    </location>
</feature>
<evidence type="ECO:0000313" key="4">
    <source>
        <dbReference type="Proteomes" id="UP000095284"/>
    </source>
</evidence>
<feature type="compositionally biased region" description="Low complexity" evidence="1">
    <location>
        <begin position="230"/>
        <end position="245"/>
    </location>
</feature>
<evidence type="ECO:0000313" key="5">
    <source>
        <dbReference type="Proteomes" id="UP000659654"/>
    </source>
</evidence>
<gene>
    <name evidence="3" type="ORF">BXYJ_LOCUS8642</name>
</gene>
<feature type="region of interest" description="Disordered" evidence="1">
    <location>
        <begin position="187"/>
        <end position="350"/>
    </location>
</feature>
<dbReference type="EMBL" id="CAJFCV020000004">
    <property type="protein sequence ID" value="CAG9114850.1"/>
    <property type="molecule type" value="Genomic_DNA"/>
</dbReference>
<feature type="region of interest" description="Disordered" evidence="1">
    <location>
        <begin position="1"/>
        <end position="29"/>
    </location>
</feature>
<feature type="compositionally biased region" description="Polar residues" evidence="1">
    <location>
        <begin position="249"/>
        <end position="261"/>
    </location>
</feature>
<evidence type="ECO:0000256" key="1">
    <source>
        <dbReference type="SAM" id="MobiDB-lite"/>
    </source>
</evidence>
<feature type="compositionally biased region" description="Low complexity" evidence="1">
    <location>
        <begin position="288"/>
        <end position="299"/>
    </location>
</feature>
<dbReference type="Proteomes" id="UP000582659">
    <property type="component" value="Unassembled WGS sequence"/>
</dbReference>
<evidence type="ECO:0000313" key="6">
    <source>
        <dbReference type="WBParaSite" id="BXY_0709900.1"/>
    </source>
</evidence>
<dbReference type="Proteomes" id="UP000095284">
    <property type="component" value="Unplaced"/>
</dbReference>
<organism evidence="4 6">
    <name type="scientific">Bursaphelenchus xylophilus</name>
    <name type="common">Pinewood nematode worm</name>
    <name type="synonym">Aphelenchoides xylophilus</name>
    <dbReference type="NCBI Taxonomy" id="6326"/>
    <lineage>
        <taxon>Eukaryota</taxon>
        <taxon>Metazoa</taxon>
        <taxon>Ecdysozoa</taxon>
        <taxon>Nematoda</taxon>
        <taxon>Chromadorea</taxon>
        <taxon>Rhabditida</taxon>
        <taxon>Tylenchina</taxon>
        <taxon>Tylenchomorpha</taxon>
        <taxon>Aphelenchoidea</taxon>
        <taxon>Aphelenchoididae</taxon>
        <taxon>Bursaphelenchus</taxon>
    </lineage>
</organism>
<accession>A0A1I7S270</accession>
<evidence type="ECO:0000313" key="3">
    <source>
        <dbReference type="EMBL" id="CAD5225633.1"/>
    </source>
</evidence>
<feature type="domain" description="ARC105/Med15 mediator subunit C-terminal" evidence="2">
    <location>
        <begin position="514"/>
        <end position="619"/>
    </location>
</feature>
<keyword evidence="5" id="KW-1185">Reference proteome</keyword>
<dbReference type="EMBL" id="CAJFDI010000004">
    <property type="protein sequence ID" value="CAD5225633.1"/>
    <property type="molecule type" value="Genomic_DNA"/>
</dbReference>
<feature type="compositionally biased region" description="Polar residues" evidence="1">
    <location>
        <begin position="205"/>
        <end position="215"/>
    </location>
</feature>
<dbReference type="Pfam" id="PF21539">
    <property type="entry name" value="Med15_C"/>
    <property type="match status" value="1"/>
</dbReference>
<dbReference type="InterPro" id="IPR048386">
    <property type="entry name" value="Med15_C"/>
</dbReference>
<dbReference type="SMR" id="A0A1I7S270"/>
<sequence length="639" mass="72385">MNNMNYSGNQGPGGQMPPHQYMGQQGGQPNRMVMQQGGRMMPNQPMNSQNMMHMQGMRYPPQQGQQVPHGQMGQMGRPEMGQQMSQQQQNHRMLMTILYNNMPPEWRQRVEASKTNQERQKVVFDYKEHIGAAAVNSLIAQHRQNQQMGGGPPQMHRQGSFQMNQPNQFQQQPQQGQHDQFSMRSQQFLNQQGPSQEQKVGAPTQMGQMQNSPQVVQRPGSVKPVVTGVQPSPQFQNQYQQGGPPSVNAPGTPQHPNQIKNHSPMAASAQLSQVKVQQRPGGPGSVGGPRSMHYAPSPGMAGGPGSVQNQGPPSQPPPAQPLSVQGQRSGTPNPQQRSGQTPTPIDKDQPEYKAVLEELKSLRQQTLILLERVKLDRHQNLEKSLVKVIEIMEGKKEVDLKLMQRLLNNVKTSINLHRPVRYLNEFVGRLNKVPKDLEMGRLPDKWEHLDKMKIKMTDSAKDNIKDMLAEEREKRKRKAPTMSEVKVESDDQDAVYELKSHVAKASKIRVKRPIYEELEKFTYYVDPDFLPITDNSNYVQIIVEFKPKELDRLDYVIPPLRILIPREYPAQPVQLGHLIPFRADPQCPVTVKVMEALTKEVDEQVLSSLTQLIALWRRVSVRLLIPNADRNIRKQLGVN</sequence>